<evidence type="ECO:0000313" key="2">
    <source>
        <dbReference type="EMBL" id="CRZ00644.1"/>
    </source>
</evidence>
<evidence type="ECO:0000256" key="1">
    <source>
        <dbReference type="SAM" id="Coils"/>
    </source>
</evidence>
<accession>A0A0H5QYJ2</accession>
<dbReference type="AlphaFoldDB" id="A0A0H5QYJ2"/>
<feature type="coiled-coil region" evidence="1">
    <location>
        <begin position="15"/>
        <end position="54"/>
    </location>
</feature>
<evidence type="ECO:0008006" key="3">
    <source>
        <dbReference type="Google" id="ProtNLM"/>
    </source>
</evidence>
<feature type="non-terminal residue" evidence="2">
    <location>
        <position position="109"/>
    </location>
</feature>
<keyword evidence="1" id="KW-0175">Coiled coil</keyword>
<sequence length="109" mass="12902">MDLSIEYNPSSRERRKTMNKLNSRLQRRRERVELNLMSKELEALVEENQNLRASHNIFQEVDTLESNLRMSQFHARQIHNFLDPIHMDIVLNSIFETACADERFPGLSS</sequence>
<dbReference type="EMBL" id="HACM01000202">
    <property type="protein sequence ID" value="CRZ00644.1"/>
    <property type="molecule type" value="Transcribed_RNA"/>
</dbReference>
<reference evidence="2" key="1">
    <citation type="submission" date="2015-04" db="EMBL/GenBank/DDBJ databases">
        <title>The genome sequence of the plant pathogenic Rhizarian Plasmodiophora brassicae reveals insights in its biotrophic life cycle and the origin of chitin synthesis.</title>
        <authorList>
            <person name="Schwelm A."/>
            <person name="Fogelqvist J."/>
            <person name="Knaust A."/>
            <person name="Julke S."/>
            <person name="Lilja T."/>
            <person name="Dhandapani V."/>
            <person name="Bonilla-Rosso G."/>
            <person name="Karlsson M."/>
            <person name="Shevchenko A."/>
            <person name="Choi S.R."/>
            <person name="Kim H.G."/>
            <person name="Park J.Y."/>
            <person name="Lim Y.P."/>
            <person name="Ludwig-Muller J."/>
            <person name="Dixelius C."/>
        </authorList>
    </citation>
    <scope>NUCLEOTIDE SEQUENCE</scope>
    <source>
        <tissue evidence="2">Potato root galls</tissue>
    </source>
</reference>
<protein>
    <recommendedName>
        <fullName evidence="3">BZIP domain-containing protein</fullName>
    </recommendedName>
</protein>
<name>A0A0H5QYJ2_9EUKA</name>
<organism evidence="2">
    <name type="scientific">Spongospora subterranea</name>
    <dbReference type="NCBI Taxonomy" id="70186"/>
    <lineage>
        <taxon>Eukaryota</taxon>
        <taxon>Sar</taxon>
        <taxon>Rhizaria</taxon>
        <taxon>Endomyxa</taxon>
        <taxon>Phytomyxea</taxon>
        <taxon>Plasmodiophorida</taxon>
        <taxon>Plasmodiophoridae</taxon>
        <taxon>Spongospora</taxon>
    </lineage>
</organism>
<proteinExistence type="predicted"/>